<dbReference type="InterPro" id="IPR003347">
    <property type="entry name" value="JmjC_dom"/>
</dbReference>
<dbReference type="GO" id="GO:0000049">
    <property type="term" value="F:tRNA binding"/>
    <property type="evidence" value="ECO:0007669"/>
    <property type="project" value="TreeGrafter"/>
</dbReference>
<feature type="domain" description="JmjC" evidence="1">
    <location>
        <begin position="150"/>
        <end position="311"/>
    </location>
</feature>
<name>A0A7S1A490_NOCSC</name>
<dbReference type="Pfam" id="PF13621">
    <property type="entry name" value="Cupin_8"/>
    <property type="match status" value="1"/>
</dbReference>
<dbReference type="AlphaFoldDB" id="A0A7S1A490"/>
<reference evidence="2" key="1">
    <citation type="submission" date="2021-01" db="EMBL/GenBank/DDBJ databases">
        <authorList>
            <person name="Corre E."/>
            <person name="Pelletier E."/>
            <person name="Niang G."/>
            <person name="Scheremetjew M."/>
            <person name="Finn R."/>
            <person name="Kale V."/>
            <person name="Holt S."/>
            <person name="Cochrane G."/>
            <person name="Meng A."/>
            <person name="Brown T."/>
            <person name="Cohen L."/>
        </authorList>
    </citation>
    <scope>NUCLEOTIDE SEQUENCE</scope>
</reference>
<organism evidence="2">
    <name type="scientific">Noctiluca scintillans</name>
    <name type="common">Sea sparkle</name>
    <name type="synonym">Red tide dinoflagellate</name>
    <dbReference type="NCBI Taxonomy" id="2966"/>
    <lineage>
        <taxon>Eukaryota</taxon>
        <taxon>Sar</taxon>
        <taxon>Alveolata</taxon>
        <taxon>Dinophyceae</taxon>
        <taxon>Noctilucales</taxon>
        <taxon>Noctilucaceae</taxon>
        <taxon>Noctiluca</taxon>
    </lineage>
</organism>
<dbReference type="SUPFAM" id="SSF51197">
    <property type="entry name" value="Clavaminate synthase-like"/>
    <property type="match status" value="1"/>
</dbReference>
<evidence type="ECO:0000313" key="2">
    <source>
        <dbReference type="EMBL" id="CAD8842019.1"/>
    </source>
</evidence>
<dbReference type="Gene3D" id="6.10.140.1470">
    <property type="match status" value="1"/>
</dbReference>
<gene>
    <name evidence="2" type="ORF">NSCI0253_LOCUS16367</name>
</gene>
<dbReference type="GO" id="GO:0031591">
    <property type="term" value="P:wybutosine biosynthetic process"/>
    <property type="evidence" value="ECO:0007669"/>
    <property type="project" value="TreeGrafter"/>
</dbReference>
<dbReference type="Gene3D" id="2.60.120.650">
    <property type="entry name" value="Cupin"/>
    <property type="match status" value="1"/>
</dbReference>
<sequence length="366" mass="41457">MPLHSREQEQIRRRVAGALAACTLLYVWYKRFRVRPSRVRDSLVARPQRCRPADVPGAATSTPFVTRVSLGPCSKKWTTEYLEEHIGDMKVSVHVSSTPDLNFVTKNFAYEVMSFSDFAKRALSSEAKVAKQYYYYRATHHKRNKPASLEVIGTLQQDFQLPVELSGDCAVHSTVLRVASPGMRMWLHYDICCNFLCCIRGRKRVVLIPPSEVRNLYISGSSSMIGSGLLGDAEHLARVWREYPLARKAWEAREEVILDEGDVLFIPALWFHCVEALPTAGKPRELCISVNTFLIHPEVSSYHDPKDVWANRELLPAQDALRALEERVLPNLRALPLEYRSFYCQKAAAALSTLEEHPEVLTISGG</sequence>
<dbReference type="InterPro" id="IPR041667">
    <property type="entry name" value="Cupin_8"/>
</dbReference>
<evidence type="ECO:0000259" key="1">
    <source>
        <dbReference type="PROSITE" id="PS51184"/>
    </source>
</evidence>
<proteinExistence type="predicted"/>
<dbReference type="PANTHER" id="PTHR12461">
    <property type="entry name" value="HYPOXIA-INDUCIBLE FACTOR 1 ALPHA INHIBITOR-RELATED"/>
    <property type="match status" value="1"/>
</dbReference>
<dbReference type="PANTHER" id="PTHR12461:SF104">
    <property type="entry name" value="TRNA WYBUTOSINE-SYNTHESIZING PROTEIN 5"/>
    <property type="match status" value="1"/>
</dbReference>
<dbReference type="PROSITE" id="PS51184">
    <property type="entry name" value="JMJC"/>
    <property type="match status" value="1"/>
</dbReference>
<accession>A0A7S1A490</accession>
<dbReference type="EMBL" id="HBFQ01023316">
    <property type="protein sequence ID" value="CAD8842019.1"/>
    <property type="molecule type" value="Transcribed_RNA"/>
</dbReference>
<protein>
    <recommendedName>
        <fullName evidence="1">JmjC domain-containing protein</fullName>
    </recommendedName>
</protein>